<proteinExistence type="predicted"/>
<dbReference type="OrthoDB" id="5391053at2759"/>
<sequence length="503" mass="57790">MNNLIRYWKGLNGGTLETESSSGEQDDRNLKRPKRSQSVPSSESDNDLNADEQFVIAREVPELPIHHMNKTPGRLLRQDGSQPSNDRDENFGQNMVQQEENTDEMNGVESGSAERPPLVGRYPRIVPYSARNGSPGSAISLTEKLVWEMNTVFRCENKIRHFQVKIEEIDDTHDKVSDMIEKIKSHIDNLEAGEDLSPHEKNLQTMYDTVADLQGERIEWLEKIELAREELSMPKEGMYRDLEFLLAKNNLLEDISGNDPDHLPWNADVPAAAPEQVEAPEKTPSQIAHETLEIQQWQARDTKGRMEGLLRAARDRVANWHEVYEAKLKDYNELVDAGVDLDTTRTEFDVLLLQEEIEATQDLGRAELDYKVAIHDAQQLGVIFKDEEQDSDFLEQFRAQENDGYRLSIEHDLIDHVDSHRIEKWMGMTSDGEPAAPACDDWDFKSIGFGEGVSVIAEGFSRKRIDHWRCVCEDTQRHMDDNISREHDDLYEEDDRHFHNGEQ</sequence>
<feature type="region of interest" description="Disordered" evidence="1">
    <location>
        <begin position="99"/>
        <end position="118"/>
    </location>
</feature>
<dbReference type="HOGENOM" id="CLU_041933_0_0_1"/>
<evidence type="ECO:0000313" key="2">
    <source>
        <dbReference type="EMBL" id="EPE29017.1"/>
    </source>
</evidence>
<keyword evidence="3" id="KW-1185">Reference proteome</keyword>
<reference evidence="2 3" key="1">
    <citation type="journal article" date="2013" name="BMC Genomics">
        <title>Genomics-driven discovery of the pneumocandin biosynthetic gene cluster in the fungus Glarea lozoyensis.</title>
        <authorList>
            <person name="Chen L."/>
            <person name="Yue Q."/>
            <person name="Zhang X."/>
            <person name="Xiang M."/>
            <person name="Wang C."/>
            <person name="Li S."/>
            <person name="Che Y."/>
            <person name="Ortiz-Lopez F.J."/>
            <person name="Bills G.F."/>
            <person name="Liu X."/>
            <person name="An Z."/>
        </authorList>
    </citation>
    <scope>NUCLEOTIDE SEQUENCE [LARGE SCALE GENOMIC DNA]</scope>
    <source>
        <strain evidence="3">ATCC 20868 / MF5171</strain>
    </source>
</reference>
<name>S3CRC2_GLAL2</name>
<feature type="region of interest" description="Disordered" evidence="1">
    <location>
        <begin position="8"/>
        <end position="90"/>
    </location>
</feature>
<protein>
    <submittedName>
        <fullName evidence="2">Uncharacterized protein</fullName>
    </submittedName>
</protein>
<dbReference type="KEGG" id="glz:GLAREA_00175"/>
<dbReference type="EMBL" id="KE145367">
    <property type="protein sequence ID" value="EPE29017.1"/>
    <property type="molecule type" value="Genomic_DNA"/>
</dbReference>
<dbReference type="GeneID" id="19459235"/>
<evidence type="ECO:0000256" key="1">
    <source>
        <dbReference type="SAM" id="MobiDB-lite"/>
    </source>
</evidence>
<dbReference type="Proteomes" id="UP000016922">
    <property type="component" value="Unassembled WGS sequence"/>
</dbReference>
<organism evidence="2 3">
    <name type="scientific">Glarea lozoyensis (strain ATCC 20868 / MF5171)</name>
    <dbReference type="NCBI Taxonomy" id="1116229"/>
    <lineage>
        <taxon>Eukaryota</taxon>
        <taxon>Fungi</taxon>
        <taxon>Dikarya</taxon>
        <taxon>Ascomycota</taxon>
        <taxon>Pezizomycotina</taxon>
        <taxon>Leotiomycetes</taxon>
        <taxon>Helotiales</taxon>
        <taxon>Helotiaceae</taxon>
        <taxon>Glarea</taxon>
    </lineage>
</organism>
<dbReference type="eggNOG" id="ENOG502SYIS">
    <property type="taxonomic scope" value="Eukaryota"/>
</dbReference>
<dbReference type="AlphaFoldDB" id="S3CRC2"/>
<dbReference type="OMA" id="VANWHEV"/>
<gene>
    <name evidence="2" type="ORF">GLAREA_00175</name>
</gene>
<dbReference type="RefSeq" id="XP_008083126.1">
    <property type="nucleotide sequence ID" value="XM_008084935.1"/>
</dbReference>
<evidence type="ECO:0000313" key="3">
    <source>
        <dbReference type="Proteomes" id="UP000016922"/>
    </source>
</evidence>
<accession>S3CRC2</accession>